<dbReference type="SUPFAM" id="SSF52540">
    <property type="entry name" value="P-loop containing nucleoside triphosphate hydrolases"/>
    <property type="match status" value="1"/>
</dbReference>
<proteinExistence type="predicted"/>
<accession>A0ABV7F8N2</accession>
<keyword evidence="4" id="KW-1185">Reference proteome</keyword>
<comment type="caution">
    <text evidence="3">The sequence shown here is derived from an EMBL/GenBank/DDBJ whole genome shotgun (WGS) entry which is preliminary data.</text>
</comment>
<dbReference type="InterPro" id="IPR027417">
    <property type="entry name" value="P-loop_NTPase"/>
</dbReference>
<evidence type="ECO:0000313" key="4">
    <source>
        <dbReference type="Proteomes" id="UP001595530"/>
    </source>
</evidence>
<evidence type="ECO:0000313" key="3">
    <source>
        <dbReference type="EMBL" id="MFC3110056.1"/>
    </source>
</evidence>
<feature type="coiled-coil region" evidence="1">
    <location>
        <begin position="115"/>
        <end position="149"/>
    </location>
</feature>
<dbReference type="Pfam" id="PF13166">
    <property type="entry name" value="AAA_13"/>
    <property type="match status" value="1"/>
</dbReference>
<feature type="coiled-coil region" evidence="1">
    <location>
        <begin position="464"/>
        <end position="505"/>
    </location>
</feature>
<dbReference type="PANTHER" id="PTHR32182">
    <property type="entry name" value="DNA REPLICATION AND REPAIR PROTEIN RECF"/>
    <property type="match status" value="1"/>
</dbReference>
<feature type="domain" description="Protein CR006 P-loop" evidence="2">
    <location>
        <begin position="13"/>
        <end position="755"/>
    </location>
</feature>
<dbReference type="EMBL" id="JBHRTP010000066">
    <property type="protein sequence ID" value="MFC3110056.1"/>
    <property type="molecule type" value="Genomic_DNA"/>
</dbReference>
<gene>
    <name evidence="3" type="ORF">ACFOFO_19170</name>
</gene>
<dbReference type="InterPro" id="IPR026866">
    <property type="entry name" value="CR006_AAA"/>
</dbReference>
<organism evidence="3 4">
    <name type="scientific">Undibacterium arcticum</name>
    <dbReference type="NCBI Taxonomy" id="1762892"/>
    <lineage>
        <taxon>Bacteria</taxon>
        <taxon>Pseudomonadati</taxon>
        <taxon>Pseudomonadota</taxon>
        <taxon>Betaproteobacteria</taxon>
        <taxon>Burkholderiales</taxon>
        <taxon>Oxalobacteraceae</taxon>
        <taxon>Undibacterium</taxon>
    </lineage>
</organism>
<protein>
    <submittedName>
        <fullName evidence="3">AAA family ATPase</fullName>
    </submittedName>
</protein>
<evidence type="ECO:0000259" key="2">
    <source>
        <dbReference type="Pfam" id="PF13166"/>
    </source>
</evidence>
<dbReference type="PANTHER" id="PTHR32182:SF0">
    <property type="entry name" value="DNA REPLICATION AND REPAIR PROTEIN RECF"/>
    <property type="match status" value="1"/>
</dbReference>
<reference evidence="4" key="1">
    <citation type="journal article" date="2019" name="Int. J. Syst. Evol. Microbiol.">
        <title>The Global Catalogue of Microorganisms (GCM) 10K type strain sequencing project: providing services to taxonomists for standard genome sequencing and annotation.</title>
        <authorList>
            <consortium name="The Broad Institute Genomics Platform"/>
            <consortium name="The Broad Institute Genome Sequencing Center for Infectious Disease"/>
            <person name="Wu L."/>
            <person name="Ma J."/>
        </authorList>
    </citation>
    <scope>NUCLEOTIDE SEQUENCE [LARGE SCALE GENOMIC DNA]</scope>
    <source>
        <strain evidence="4">KCTC 42986</strain>
    </source>
</reference>
<sequence>MMLVTRLSKIKGHRIFREFAWQAALPDFARFNLIYGWNGAGKTTLSNLFRHLQEKRAVDEGEVQFRIGDRTVGQNDIPTAVLPQVRVFNRDTLNRSIFEVANGSLPPVYFLGEDSAEKQSQIERLKVQCADAETEKARLNESLRAGERDHEEFCSVQAKAIKNLLTATGGGPYNSYNSARFKQTTDHLCSGTPVALLTAEERQRHLVTKEGIAKDTVNRPIADYPDFVALTSRVQEVLDRSVVASTIDDLISSPAIANWVGQGLLLHRGEHSNSHCQFCTQPLPPERLQRLEAHFNDEFNRFQSEVATLIADVTATQNFVRNINVPNKGLLYSHLISDYEEAETALRSQSFVVGAYLDALRAALEAKKEQPFRRVEFRRFLIGGSDDGTPQGKLETFFQVLMAVGSGIGALAGRNAFERLCGTIDKHNQLSANFEKEQAAARGALEIDEVNKVLGEYQAQLSAIAHLQKEIDQVTATARAMRANIATLEAAIRHHLKAAEDLNRDMASYLGRDELRFIAHDTGYTITRNGVPALNLSEGERTAVSFIYFLKSLEDTGFDLKASIVVVDDPVSSLDANSLYCAFGFMKARLKNVGQLFVLTHNFTFFRQVSNWLTHRKKKDRDAQLYMLKSRSTDGHRTAYLAALDPLLQNHESEYHYLFQTVMDASRPAEGQTMADFYGMSNVARRLLEAVMSFKRPDKAGRLQQQIDDIEGFDDAKKARIIRFTHSYSHHSMVAEPEHDHSILAEGPEILEDVLRLIKHVDAGHFDRMAGICGRSMDEATE</sequence>
<name>A0ABV7F8N2_9BURK</name>
<dbReference type="Gene3D" id="3.40.50.300">
    <property type="entry name" value="P-loop containing nucleotide triphosphate hydrolases"/>
    <property type="match status" value="1"/>
</dbReference>
<evidence type="ECO:0000256" key="1">
    <source>
        <dbReference type="SAM" id="Coils"/>
    </source>
</evidence>
<keyword evidence="1" id="KW-0175">Coiled coil</keyword>
<dbReference type="RefSeq" id="WP_390332440.1">
    <property type="nucleotide sequence ID" value="NZ_JBHRTP010000066.1"/>
</dbReference>
<dbReference type="Proteomes" id="UP001595530">
    <property type="component" value="Unassembled WGS sequence"/>
</dbReference>